<comment type="caution">
    <text evidence="1">The sequence shown here is derived from an EMBL/GenBank/DDBJ whole genome shotgun (WGS) entry which is preliminary data.</text>
</comment>
<protein>
    <submittedName>
        <fullName evidence="1">Uncharacterized protein</fullName>
    </submittedName>
</protein>
<dbReference type="Proteomes" id="UP001163603">
    <property type="component" value="Chromosome 7"/>
</dbReference>
<keyword evidence="2" id="KW-1185">Reference proteome</keyword>
<evidence type="ECO:0000313" key="2">
    <source>
        <dbReference type="Proteomes" id="UP001163603"/>
    </source>
</evidence>
<accession>A0ACC0YGE6</accession>
<name>A0ACC0YGE6_9ROSI</name>
<evidence type="ECO:0000313" key="1">
    <source>
        <dbReference type="EMBL" id="KAJ0035335.1"/>
    </source>
</evidence>
<organism evidence="1 2">
    <name type="scientific">Pistacia integerrima</name>
    <dbReference type="NCBI Taxonomy" id="434235"/>
    <lineage>
        <taxon>Eukaryota</taxon>
        <taxon>Viridiplantae</taxon>
        <taxon>Streptophyta</taxon>
        <taxon>Embryophyta</taxon>
        <taxon>Tracheophyta</taxon>
        <taxon>Spermatophyta</taxon>
        <taxon>Magnoliopsida</taxon>
        <taxon>eudicotyledons</taxon>
        <taxon>Gunneridae</taxon>
        <taxon>Pentapetalae</taxon>
        <taxon>rosids</taxon>
        <taxon>malvids</taxon>
        <taxon>Sapindales</taxon>
        <taxon>Anacardiaceae</taxon>
        <taxon>Pistacia</taxon>
    </lineage>
</organism>
<proteinExistence type="predicted"/>
<reference evidence="2" key="1">
    <citation type="journal article" date="2023" name="G3 (Bethesda)">
        <title>Genome assembly and association tests identify interacting loci associated with vigor, precocity, and sex in interspecific pistachio rootstocks.</title>
        <authorList>
            <person name="Palmer W."/>
            <person name="Jacygrad E."/>
            <person name="Sagayaradj S."/>
            <person name="Cavanaugh K."/>
            <person name="Han R."/>
            <person name="Bertier L."/>
            <person name="Beede B."/>
            <person name="Kafkas S."/>
            <person name="Golino D."/>
            <person name="Preece J."/>
            <person name="Michelmore R."/>
        </authorList>
    </citation>
    <scope>NUCLEOTIDE SEQUENCE [LARGE SCALE GENOMIC DNA]</scope>
</reference>
<sequence>MPLNDYLSKFKGVCNNLSAIGFPIDDKTKVFSLLNGLGARYEPFTTSMLKPLMPSYAEVVPLLQSYETRISLHSPDLAAYTAFYDQKNNSKFTNKGARQSGNFSSKGKGFSPANQATVKPTNQGSLNVSTNSIRESNRDILCQICDKRGHTAIRCWHMFNHSIHPDNLPKTFVAVNIDSESNNDEWISDTGAFAHMTSHEGLSDTKGSNEGTQAG</sequence>
<gene>
    <name evidence="1" type="ORF">Pint_24392</name>
</gene>
<dbReference type="EMBL" id="CM047742">
    <property type="protein sequence ID" value="KAJ0035335.1"/>
    <property type="molecule type" value="Genomic_DNA"/>
</dbReference>